<dbReference type="PANTHER" id="PTHR18964">
    <property type="entry name" value="ROK (REPRESSOR, ORF, KINASE) FAMILY"/>
    <property type="match status" value="1"/>
</dbReference>
<dbReference type="Gene3D" id="3.30.420.40">
    <property type="match status" value="2"/>
</dbReference>
<dbReference type="Pfam" id="PF13384">
    <property type="entry name" value="HTH_23"/>
    <property type="match status" value="1"/>
</dbReference>
<dbReference type="InterPro" id="IPR043129">
    <property type="entry name" value="ATPase_NBD"/>
</dbReference>
<evidence type="ECO:0000313" key="5">
    <source>
        <dbReference type="Proteomes" id="UP000244240"/>
    </source>
</evidence>
<proteinExistence type="inferred from homology"/>
<organism evidence="4 5">
    <name type="scientific">Melghirimyces profundicolus</name>
    <dbReference type="NCBI Taxonomy" id="1242148"/>
    <lineage>
        <taxon>Bacteria</taxon>
        <taxon>Bacillati</taxon>
        <taxon>Bacillota</taxon>
        <taxon>Bacilli</taxon>
        <taxon>Bacillales</taxon>
        <taxon>Thermoactinomycetaceae</taxon>
        <taxon>Melghirimyces</taxon>
    </lineage>
</organism>
<comment type="caution">
    <text evidence="4">The sequence shown here is derived from an EMBL/GenBank/DDBJ whole genome shotgun (WGS) entry which is preliminary data.</text>
</comment>
<keyword evidence="3" id="KW-0859">Xylose metabolism</keyword>
<keyword evidence="4" id="KW-0418">Kinase</keyword>
<name>A0A2T6C0I3_9BACL</name>
<dbReference type="InterPro" id="IPR036388">
    <property type="entry name" value="WH-like_DNA-bd_sf"/>
</dbReference>
<dbReference type="Gene3D" id="1.10.10.10">
    <property type="entry name" value="Winged helix-like DNA-binding domain superfamily/Winged helix DNA-binding domain"/>
    <property type="match status" value="1"/>
</dbReference>
<dbReference type="SUPFAM" id="SSF53067">
    <property type="entry name" value="Actin-like ATPase domain"/>
    <property type="match status" value="1"/>
</dbReference>
<evidence type="ECO:0000313" key="4">
    <source>
        <dbReference type="EMBL" id="PTX61829.1"/>
    </source>
</evidence>
<dbReference type="EMBL" id="QBKR01000006">
    <property type="protein sequence ID" value="PTX61829.1"/>
    <property type="molecule type" value="Genomic_DNA"/>
</dbReference>
<keyword evidence="3" id="KW-0119">Carbohydrate metabolism</keyword>
<dbReference type="SUPFAM" id="SSF46785">
    <property type="entry name" value="Winged helix' DNA-binding domain"/>
    <property type="match status" value="1"/>
</dbReference>
<keyword evidence="4" id="KW-0808">Transferase</keyword>
<dbReference type="InterPro" id="IPR036390">
    <property type="entry name" value="WH_DNA-bd_sf"/>
</dbReference>
<comment type="similarity">
    <text evidence="2">Belongs to the ROK (NagC/XylR) family.</text>
</comment>
<sequence length="365" mass="40303">MRQHPGSSRQQIAKALGVSKNTVSLIIDRYIQSGIVRETGTVEAGNVGRPRIRLTIDSQSMTAAGILIGKKTAQYRVMDYASNVLETGEMALHGENPDTCLEEIKRLCRSLHRQYPTLLGIGIGIPGLVDPVAGVVHYSAHLGWDRTEVKKTIESCLALPVYVLNNVKAASLAWLQPAQPASSDLFYIRLGEGVGGAYIHESGVFHGSSWTAGEIGHLSVRENGPVCRCGKKGCLETLVGVPAILQVMAERAKRKFSGPKELRRFLDEPENRDRVKEVMCRLGYDLGQVLPSVIHLFNPRQIIIDSPLDRSSDFQQAIIDETCRKTLSYSFHQVEIRFVYTPHAILSGAAQAVILEYENEQIFVN</sequence>
<dbReference type="Pfam" id="PF00480">
    <property type="entry name" value="ROK"/>
    <property type="match status" value="1"/>
</dbReference>
<dbReference type="GO" id="GO:0016301">
    <property type="term" value="F:kinase activity"/>
    <property type="evidence" value="ECO:0007669"/>
    <property type="project" value="UniProtKB-KW"/>
</dbReference>
<dbReference type="AlphaFoldDB" id="A0A2T6C0I3"/>
<comment type="function">
    <text evidence="1">Transcriptional repressor of xylose-utilizing enzymes.</text>
</comment>
<dbReference type="PANTHER" id="PTHR18964:SF149">
    <property type="entry name" value="BIFUNCTIONAL UDP-N-ACETYLGLUCOSAMINE 2-EPIMERASE_N-ACETYLMANNOSAMINE KINASE"/>
    <property type="match status" value="1"/>
</dbReference>
<dbReference type="RefSeq" id="WP_170109524.1">
    <property type="nucleotide sequence ID" value="NZ_QBKR01000006.1"/>
</dbReference>
<dbReference type="InterPro" id="IPR000600">
    <property type="entry name" value="ROK"/>
</dbReference>
<dbReference type="GO" id="GO:0042732">
    <property type="term" value="P:D-xylose metabolic process"/>
    <property type="evidence" value="ECO:0007669"/>
    <property type="project" value="UniProtKB-KW"/>
</dbReference>
<evidence type="ECO:0000256" key="1">
    <source>
        <dbReference type="ARBA" id="ARBA00002486"/>
    </source>
</evidence>
<keyword evidence="5" id="KW-1185">Reference proteome</keyword>
<gene>
    <name evidence="4" type="ORF">C8P63_10681</name>
</gene>
<evidence type="ECO:0000256" key="2">
    <source>
        <dbReference type="ARBA" id="ARBA00006479"/>
    </source>
</evidence>
<evidence type="ECO:0000256" key="3">
    <source>
        <dbReference type="ARBA" id="ARBA00022629"/>
    </source>
</evidence>
<protein>
    <submittedName>
        <fullName evidence="4">Putative NBD/HSP70 family sugar kinase</fullName>
    </submittedName>
</protein>
<dbReference type="Proteomes" id="UP000244240">
    <property type="component" value="Unassembled WGS sequence"/>
</dbReference>
<reference evidence="4 5" key="1">
    <citation type="submission" date="2018-04" db="EMBL/GenBank/DDBJ databases">
        <title>Genomic Encyclopedia of Archaeal and Bacterial Type Strains, Phase II (KMG-II): from individual species to whole genera.</title>
        <authorList>
            <person name="Goeker M."/>
        </authorList>
    </citation>
    <scope>NUCLEOTIDE SEQUENCE [LARGE SCALE GENOMIC DNA]</scope>
    <source>
        <strain evidence="4 5">DSM 45787</strain>
    </source>
</reference>
<accession>A0A2T6C0I3</accession>